<dbReference type="STRING" id="1399860.A0A2C5Y1Q6"/>
<accession>A0A2C5Y1Q6</accession>
<dbReference type="AlphaFoldDB" id="A0A2C5Y1Q6"/>
<comment type="subcellular location">
    <subcellularLocation>
        <location evidence="1">Membrane</location>
        <topology evidence="1">Multi-pass membrane protein</topology>
    </subcellularLocation>
</comment>
<organism evidence="5 6">
    <name type="scientific">Ophiocordyceps australis</name>
    <dbReference type="NCBI Taxonomy" id="1399860"/>
    <lineage>
        <taxon>Eukaryota</taxon>
        <taxon>Fungi</taxon>
        <taxon>Dikarya</taxon>
        <taxon>Ascomycota</taxon>
        <taxon>Pezizomycotina</taxon>
        <taxon>Sordariomycetes</taxon>
        <taxon>Hypocreomycetidae</taxon>
        <taxon>Hypocreales</taxon>
        <taxon>Ophiocordycipitaceae</taxon>
        <taxon>Ophiocordyceps</taxon>
    </lineage>
</organism>
<keyword evidence="6" id="KW-1185">Reference proteome</keyword>
<dbReference type="GO" id="GO:0022857">
    <property type="term" value="F:transmembrane transporter activity"/>
    <property type="evidence" value="ECO:0007669"/>
    <property type="project" value="InterPro"/>
</dbReference>
<evidence type="ECO:0000313" key="5">
    <source>
        <dbReference type="EMBL" id="PHH61162.1"/>
    </source>
</evidence>
<keyword evidence="3" id="KW-0472">Membrane</keyword>
<dbReference type="InterPro" id="IPR020846">
    <property type="entry name" value="MFS_dom"/>
</dbReference>
<protein>
    <recommendedName>
        <fullName evidence="4">Major facilitator superfamily (MFS) profile domain-containing protein</fullName>
    </recommendedName>
</protein>
<feature type="transmembrane region" description="Helical" evidence="3">
    <location>
        <begin position="287"/>
        <end position="307"/>
    </location>
</feature>
<comment type="similarity">
    <text evidence="2">Belongs to the major facilitator superfamily. Monocarboxylate porter (TC 2.A.1.13) family.</text>
</comment>
<feature type="transmembrane region" description="Helical" evidence="3">
    <location>
        <begin position="254"/>
        <end position="275"/>
    </location>
</feature>
<feature type="transmembrane region" description="Helical" evidence="3">
    <location>
        <begin position="344"/>
        <end position="365"/>
    </location>
</feature>
<evidence type="ECO:0000256" key="2">
    <source>
        <dbReference type="ARBA" id="ARBA00006727"/>
    </source>
</evidence>
<feature type="transmembrane region" description="Helical" evidence="3">
    <location>
        <begin position="210"/>
        <end position="229"/>
    </location>
</feature>
<comment type="caution">
    <text evidence="5">The sequence shown here is derived from an EMBL/GenBank/DDBJ whole genome shotgun (WGS) entry which is preliminary data.</text>
</comment>
<sequence length="458" mass="49211">MAEYEKSVSPAALERGGKDEKLATPYVVRADDDDDDDCALPPVDGGKGAWLFLSASFFVEGLTWGFPFAFGVFQKHYSKMDAFAGSSQIAMIGTCAMGIMYLDIPIVMGLQRMYPQLTRWSPMAGLFLICIALAASSFSQTPAHLVATQGVLYAIGGSIAYCPCIIYLDEWFVERKGLAYGAMWSGTGLAGFVLPLVLEYLLGRYGFRTTLRAWCIFIAVMAAPLGYFVRPRLPPSAKAHLKPFKLAFVLRRSFLLHQSASICQALGFFLPGIYLPTYARDMGAGDFASALTILLVNVASVFGSAAMGSLVDHLDVTTCLLISALGASFGVFLLWGFATNLPVLLVFCVVYGLFGGSYSSTWTGIMRQITAEPTSRHASAPAPDASLDPAMVLGMLSMGRGIGSVVSGPLSQLLLKDMPWKDQAFGGYGTGYGVLIVFTGVTALLSGLSFVWRRLGLM</sequence>
<evidence type="ECO:0000313" key="6">
    <source>
        <dbReference type="Proteomes" id="UP000226192"/>
    </source>
</evidence>
<dbReference type="SUPFAM" id="SSF103473">
    <property type="entry name" value="MFS general substrate transporter"/>
    <property type="match status" value="1"/>
</dbReference>
<reference evidence="5 6" key="1">
    <citation type="submission" date="2017-06" db="EMBL/GenBank/DDBJ databases">
        <title>Ant-infecting Ophiocordyceps genomes reveal a high diversity of potential behavioral manipulation genes and a possible major role for enterotoxins.</title>
        <authorList>
            <person name="De Bekker C."/>
            <person name="Evans H.C."/>
            <person name="Brachmann A."/>
            <person name="Hughes D.P."/>
        </authorList>
    </citation>
    <scope>NUCLEOTIDE SEQUENCE [LARGE SCALE GENOMIC DNA]</scope>
    <source>
        <strain evidence="5 6">Map64</strain>
    </source>
</reference>
<dbReference type="GO" id="GO:0016020">
    <property type="term" value="C:membrane"/>
    <property type="evidence" value="ECO:0007669"/>
    <property type="project" value="UniProtKB-SubCell"/>
</dbReference>
<keyword evidence="3" id="KW-1133">Transmembrane helix</keyword>
<evidence type="ECO:0000256" key="3">
    <source>
        <dbReference type="SAM" id="Phobius"/>
    </source>
</evidence>
<feature type="transmembrane region" description="Helical" evidence="3">
    <location>
        <begin position="430"/>
        <end position="452"/>
    </location>
</feature>
<dbReference type="EMBL" id="NJET01000114">
    <property type="protein sequence ID" value="PHH61162.1"/>
    <property type="molecule type" value="Genomic_DNA"/>
</dbReference>
<dbReference type="PANTHER" id="PTHR11360:SF287">
    <property type="entry name" value="MFS MONOCARBOXYLATE TRANSPORTER"/>
    <property type="match status" value="1"/>
</dbReference>
<gene>
    <name evidence="5" type="ORF">CDD81_730</name>
</gene>
<dbReference type="InterPro" id="IPR050327">
    <property type="entry name" value="Proton-linked_MCT"/>
</dbReference>
<feature type="transmembrane region" description="Helical" evidence="3">
    <location>
        <begin position="89"/>
        <end position="108"/>
    </location>
</feature>
<dbReference type="OrthoDB" id="2213137at2759"/>
<evidence type="ECO:0000259" key="4">
    <source>
        <dbReference type="PROSITE" id="PS50850"/>
    </source>
</evidence>
<dbReference type="Gene3D" id="1.20.1250.20">
    <property type="entry name" value="MFS general substrate transporter like domains"/>
    <property type="match status" value="2"/>
</dbReference>
<dbReference type="InterPro" id="IPR011701">
    <property type="entry name" value="MFS"/>
</dbReference>
<dbReference type="Pfam" id="PF07690">
    <property type="entry name" value="MFS_1"/>
    <property type="match status" value="1"/>
</dbReference>
<feature type="transmembrane region" description="Helical" evidence="3">
    <location>
        <begin position="180"/>
        <end position="198"/>
    </location>
</feature>
<feature type="transmembrane region" description="Helical" evidence="3">
    <location>
        <begin position="319"/>
        <end position="338"/>
    </location>
</feature>
<feature type="transmembrane region" description="Helical" evidence="3">
    <location>
        <begin position="150"/>
        <end position="168"/>
    </location>
</feature>
<keyword evidence="3" id="KW-0812">Transmembrane</keyword>
<dbReference type="PROSITE" id="PS50850">
    <property type="entry name" value="MFS"/>
    <property type="match status" value="1"/>
</dbReference>
<feature type="domain" description="Major facilitator superfamily (MFS) profile" evidence="4">
    <location>
        <begin position="245"/>
        <end position="458"/>
    </location>
</feature>
<evidence type="ECO:0000256" key="1">
    <source>
        <dbReference type="ARBA" id="ARBA00004141"/>
    </source>
</evidence>
<dbReference type="PANTHER" id="PTHR11360">
    <property type="entry name" value="MONOCARBOXYLATE TRANSPORTER"/>
    <property type="match status" value="1"/>
</dbReference>
<feature type="transmembrane region" description="Helical" evidence="3">
    <location>
        <begin position="120"/>
        <end position="138"/>
    </location>
</feature>
<name>A0A2C5Y1Q6_9HYPO</name>
<feature type="transmembrane region" description="Helical" evidence="3">
    <location>
        <begin position="49"/>
        <end position="69"/>
    </location>
</feature>
<dbReference type="InterPro" id="IPR036259">
    <property type="entry name" value="MFS_trans_sf"/>
</dbReference>
<proteinExistence type="inferred from homology"/>
<dbReference type="Proteomes" id="UP000226192">
    <property type="component" value="Unassembled WGS sequence"/>
</dbReference>